<evidence type="ECO:0008006" key="3">
    <source>
        <dbReference type="Google" id="ProtNLM"/>
    </source>
</evidence>
<dbReference type="RefSeq" id="WP_183978174.1">
    <property type="nucleotide sequence ID" value="NZ_JACIBY010000013.1"/>
</dbReference>
<evidence type="ECO:0000313" key="1">
    <source>
        <dbReference type="EMBL" id="MBB3840889.1"/>
    </source>
</evidence>
<name>A0A7W5ZSJ3_9BACT</name>
<organism evidence="1 2">
    <name type="scientific">Runella defluvii</name>
    <dbReference type="NCBI Taxonomy" id="370973"/>
    <lineage>
        <taxon>Bacteria</taxon>
        <taxon>Pseudomonadati</taxon>
        <taxon>Bacteroidota</taxon>
        <taxon>Cytophagia</taxon>
        <taxon>Cytophagales</taxon>
        <taxon>Spirosomataceae</taxon>
        <taxon>Runella</taxon>
    </lineage>
</organism>
<accession>A0A7W5ZSJ3</accession>
<dbReference type="InterPro" id="IPR008969">
    <property type="entry name" value="CarboxyPept-like_regulatory"/>
</dbReference>
<reference evidence="1 2" key="1">
    <citation type="submission" date="2020-08" db="EMBL/GenBank/DDBJ databases">
        <title>Genomic Encyclopedia of Type Strains, Phase IV (KMG-IV): sequencing the most valuable type-strain genomes for metagenomic binning, comparative biology and taxonomic classification.</title>
        <authorList>
            <person name="Goeker M."/>
        </authorList>
    </citation>
    <scope>NUCLEOTIDE SEQUENCE [LARGE SCALE GENOMIC DNA]</scope>
    <source>
        <strain evidence="1 2">DSM 17976</strain>
    </source>
</reference>
<gene>
    <name evidence="1" type="ORF">FHS57_004910</name>
</gene>
<dbReference type="Gene3D" id="2.60.40.1120">
    <property type="entry name" value="Carboxypeptidase-like, regulatory domain"/>
    <property type="match status" value="1"/>
</dbReference>
<evidence type="ECO:0000313" key="2">
    <source>
        <dbReference type="Proteomes" id="UP000541352"/>
    </source>
</evidence>
<dbReference type="PROSITE" id="PS51257">
    <property type="entry name" value="PROKAR_LIPOPROTEIN"/>
    <property type="match status" value="1"/>
</dbReference>
<sequence length="140" mass="15771">MKPLIKPWLYAAGIILLAQSCSFDPTINRQATISGTVIDNVTQLPVPNVEIMVYGQKGVWSSVSGDLKTVYTDSTGKYNIVIVLPKEFHSFELINNYNSDPNVALKYRGYHTYLNGQQTQNCCKVEMGSKAQYDFRMIPR</sequence>
<keyword evidence="2" id="KW-1185">Reference proteome</keyword>
<dbReference type="AlphaFoldDB" id="A0A7W5ZSJ3"/>
<comment type="caution">
    <text evidence="1">The sequence shown here is derived from an EMBL/GenBank/DDBJ whole genome shotgun (WGS) entry which is preliminary data.</text>
</comment>
<proteinExistence type="predicted"/>
<dbReference type="EMBL" id="JACIBY010000013">
    <property type="protein sequence ID" value="MBB3840889.1"/>
    <property type="molecule type" value="Genomic_DNA"/>
</dbReference>
<dbReference type="SUPFAM" id="SSF49464">
    <property type="entry name" value="Carboxypeptidase regulatory domain-like"/>
    <property type="match status" value="1"/>
</dbReference>
<dbReference type="Proteomes" id="UP000541352">
    <property type="component" value="Unassembled WGS sequence"/>
</dbReference>
<protein>
    <recommendedName>
        <fullName evidence="3">Carboxypeptidase regulatory-like domain-containing protein</fullName>
    </recommendedName>
</protein>